<protein>
    <submittedName>
        <fullName evidence="1">Uncharacterized protein</fullName>
    </submittedName>
</protein>
<dbReference type="Proteomes" id="UP001597302">
    <property type="component" value="Unassembled WGS sequence"/>
</dbReference>
<reference evidence="2" key="1">
    <citation type="journal article" date="2019" name="Int. J. Syst. Evol. Microbiol.">
        <title>The Global Catalogue of Microorganisms (GCM) 10K type strain sequencing project: providing services to taxonomists for standard genome sequencing and annotation.</title>
        <authorList>
            <consortium name="The Broad Institute Genomics Platform"/>
            <consortium name="The Broad Institute Genome Sequencing Center for Infectious Disease"/>
            <person name="Wu L."/>
            <person name="Ma J."/>
        </authorList>
    </citation>
    <scope>NUCLEOTIDE SEQUENCE [LARGE SCALE GENOMIC DNA]</scope>
    <source>
        <strain evidence="2">CCM 8875</strain>
    </source>
</reference>
<name>A0ABW4E1C1_9RHOB</name>
<sequence length="61" mass="6298">MTIIDQTIVGLLLHIHGPKPHRGAAEANAKVGTVLGATFTHLGEHPEAVPGPAPNGPHLCH</sequence>
<dbReference type="EMBL" id="JBHTOQ010000036">
    <property type="protein sequence ID" value="MFD1482908.1"/>
    <property type="molecule type" value="Genomic_DNA"/>
</dbReference>
<keyword evidence="2" id="KW-1185">Reference proteome</keyword>
<evidence type="ECO:0000313" key="1">
    <source>
        <dbReference type="EMBL" id="MFD1482908.1"/>
    </source>
</evidence>
<dbReference type="RefSeq" id="WP_131572507.1">
    <property type="nucleotide sequence ID" value="NZ_CBCSAJ010000001.1"/>
</dbReference>
<evidence type="ECO:0000313" key="2">
    <source>
        <dbReference type="Proteomes" id="UP001597302"/>
    </source>
</evidence>
<organism evidence="1 2">
    <name type="scientific">Paracoccus nototheniae</name>
    <dbReference type="NCBI Taxonomy" id="2489002"/>
    <lineage>
        <taxon>Bacteria</taxon>
        <taxon>Pseudomonadati</taxon>
        <taxon>Pseudomonadota</taxon>
        <taxon>Alphaproteobacteria</taxon>
        <taxon>Rhodobacterales</taxon>
        <taxon>Paracoccaceae</taxon>
        <taxon>Paracoccus</taxon>
    </lineage>
</organism>
<proteinExistence type="predicted"/>
<accession>A0ABW4E1C1</accession>
<comment type="caution">
    <text evidence="1">The sequence shown here is derived from an EMBL/GenBank/DDBJ whole genome shotgun (WGS) entry which is preliminary data.</text>
</comment>
<gene>
    <name evidence="1" type="ORF">ACFQ5P_16545</name>
</gene>